<name>A0ABX2V6V8_9BACL</name>
<comment type="similarity">
    <text evidence="6">Belongs to the TPP enzyme family. MenD subfamily.</text>
</comment>
<comment type="cofactor">
    <cofactor evidence="6">
        <name>Mg(2+)</name>
        <dbReference type="ChEBI" id="CHEBI:18420"/>
    </cofactor>
    <cofactor evidence="6">
        <name>Mn(2+)</name>
        <dbReference type="ChEBI" id="CHEBI:29035"/>
    </cofactor>
</comment>
<dbReference type="PANTHER" id="PTHR42916:SF1">
    <property type="entry name" value="PROTEIN PHYLLO, CHLOROPLASTIC"/>
    <property type="match status" value="1"/>
</dbReference>
<keyword evidence="6" id="KW-0474">Menaquinone biosynthesis</keyword>
<comment type="subunit">
    <text evidence="6">Homodimer.</text>
</comment>
<dbReference type="InterPro" id="IPR029061">
    <property type="entry name" value="THDP-binding"/>
</dbReference>
<dbReference type="Pfam" id="PF02775">
    <property type="entry name" value="TPP_enzyme_C"/>
    <property type="match status" value="1"/>
</dbReference>
<dbReference type="Pfam" id="PF02776">
    <property type="entry name" value="TPP_enzyme_N"/>
    <property type="match status" value="1"/>
</dbReference>
<protein>
    <recommendedName>
        <fullName evidence="6">2-succinyl-5-enolpyruvyl-6-hydroxy-3-cyclohexene-1-carboxylate synthase</fullName>
        <shortName evidence="6">SEPHCHC synthase</shortName>
        <ecNumber evidence="6">2.2.1.9</ecNumber>
    </recommendedName>
    <alternativeName>
        <fullName evidence="6">Menaquinone biosynthesis protein MenD</fullName>
    </alternativeName>
</protein>
<dbReference type="PIRSF" id="PIRSF004983">
    <property type="entry name" value="MenD"/>
    <property type="match status" value="1"/>
</dbReference>
<dbReference type="Gene3D" id="3.40.50.1220">
    <property type="entry name" value="TPP-binding domain"/>
    <property type="match status" value="1"/>
</dbReference>
<dbReference type="CDD" id="cd02009">
    <property type="entry name" value="TPP_SHCHC_synthase"/>
    <property type="match status" value="1"/>
</dbReference>
<dbReference type="InterPro" id="IPR011766">
    <property type="entry name" value="TPP_enzyme_TPP-bd"/>
</dbReference>
<evidence type="ECO:0000259" key="7">
    <source>
        <dbReference type="Pfam" id="PF02775"/>
    </source>
</evidence>
<keyword evidence="5 6" id="KW-0464">Manganese</keyword>
<proteinExistence type="inferred from homology"/>
<dbReference type="InterPro" id="IPR004433">
    <property type="entry name" value="MenaQ_synth_MenD"/>
</dbReference>
<dbReference type="PANTHER" id="PTHR42916">
    <property type="entry name" value="2-SUCCINYL-5-ENOLPYRUVYL-6-HYDROXY-3-CYCLOHEXENE-1-CARBOXYLATE SYNTHASE"/>
    <property type="match status" value="1"/>
</dbReference>
<keyword evidence="11" id="KW-1185">Reference proteome</keyword>
<keyword evidence="2 6" id="KW-0479">Metal-binding</keyword>
<evidence type="ECO:0000256" key="4">
    <source>
        <dbReference type="ARBA" id="ARBA00023052"/>
    </source>
</evidence>
<dbReference type="RefSeq" id="WP_035414234.1">
    <property type="nucleotide sequence ID" value="NZ_LVVL01000015.1"/>
</dbReference>
<keyword evidence="3 6" id="KW-0460">Magnesium</keyword>
<feature type="domain" description="Thiamine pyrophosphate enzyme N-terminal TPP-binding" evidence="8">
    <location>
        <begin position="7"/>
        <end position="121"/>
    </location>
</feature>
<dbReference type="InterPro" id="IPR032264">
    <property type="entry name" value="MenD_middle"/>
</dbReference>
<dbReference type="EC" id="2.2.1.9" evidence="6"/>
<evidence type="ECO:0000313" key="11">
    <source>
        <dbReference type="Proteomes" id="UP000078447"/>
    </source>
</evidence>
<keyword evidence="1 6" id="KW-0808">Transferase</keyword>
<feature type="domain" description="Thiamine pyrophosphate enzyme TPP-binding" evidence="7">
    <location>
        <begin position="394"/>
        <end position="511"/>
    </location>
</feature>
<accession>A0ABX2V6V8</accession>
<dbReference type="SUPFAM" id="SSF52518">
    <property type="entry name" value="Thiamin diphosphate-binding fold (THDP-binding)"/>
    <property type="match status" value="2"/>
</dbReference>
<gene>
    <name evidence="6" type="primary">menD</name>
    <name evidence="10" type="ORF">A3783_12425</name>
</gene>
<evidence type="ECO:0000256" key="2">
    <source>
        <dbReference type="ARBA" id="ARBA00022723"/>
    </source>
</evidence>
<evidence type="ECO:0000259" key="9">
    <source>
        <dbReference type="Pfam" id="PF16582"/>
    </source>
</evidence>
<comment type="pathway">
    <text evidence="6">Quinol/quinone metabolism; menaquinone biosynthesis.</text>
</comment>
<feature type="domain" description="Menaquinone biosynthesis protein MenD middle" evidence="9">
    <location>
        <begin position="212"/>
        <end position="376"/>
    </location>
</feature>
<comment type="catalytic activity">
    <reaction evidence="6">
        <text>isochorismate + 2-oxoglutarate + H(+) = 5-enolpyruvoyl-6-hydroxy-2-succinyl-cyclohex-3-ene-1-carboxylate + CO2</text>
        <dbReference type="Rhea" id="RHEA:25593"/>
        <dbReference type="ChEBI" id="CHEBI:15378"/>
        <dbReference type="ChEBI" id="CHEBI:16526"/>
        <dbReference type="ChEBI" id="CHEBI:16810"/>
        <dbReference type="ChEBI" id="CHEBI:29780"/>
        <dbReference type="ChEBI" id="CHEBI:58818"/>
        <dbReference type="EC" id="2.2.1.9"/>
    </reaction>
</comment>
<keyword evidence="4 6" id="KW-0786">Thiamine pyrophosphate</keyword>
<dbReference type="NCBIfam" id="TIGR00173">
    <property type="entry name" value="menD"/>
    <property type="match status" value="1"/>
</dbReference>
<dbReference type="HAMAP" id="MF_01659">
    <property type="entry name" value="MenD"/>
    <property type="match status" value="1"/>
</dbReference>
<evidence type="ECO:0000256" key="3">
    <source>
        <dbReference type="ARBA" id="ARBA00022842"/>
    </source>
</evidence>
<dbReference type="InterPro" id="IPR012001">
    <property type="entry name" value="Thiamin_PyroP_enz_TPP-bd_dom"/>
</dbReference>
<comment type="function">
    <text evidence="6">Catalyzes the thiamine diphosphate-dependent decarboxylation of 2-oxoglutarate and the subsequent addition of the resulting succinic semialdehyde-thiamine pyrophosphate anion to isochorismate to yield 2-succinyl-5-enolpyruvyl-6-hydroxy-3-cyclohexene-1-carboxylate (SEPHCHC).</text>
</comment>
<dbReference type="CDD" id="cd07037">
    <property type="entry name" value="TPP_PYR_MenD"/>
    <property type="match status" value="1"/>
</dbReference>
<organism evidence="10 11">
    <name type="scientific">Exiguobacterium undae</name>
    <dbReference type="NCBI Taxonomy" id="169177"/>
    <lineage>
        <taxon>Bacteria</taxon>
        <taxon>Bacillati</taxon>
        <taxon>Bacillota</taxon>
        <taxon>Bacilli</taxon>
        <taxon>Bacillales</taxon>
        <taxon>Bacillales Family XII. Incertae Sedis</taxon>
        <taxon>Exiguobacterium</taxon>
    </lineage>
</organism>
<evidence type="ECO:0000259" key="8">
    <source>
        <dbReference type="Pfam" id="PF02776"/>
    </source>
</evidence>
<evidence type="ECO:0000313" key="10">
    <source>
        <dbReference type="EMBL" id="OAN12339.1"/>
    </source>
</evidence>
<comment type="pathway">
    <text evidence="6">Quinol/quinone metabolism; 1,4-dihydroxy-2-naphthoate biosynthesis; 1,4-dihydroxy-2-naphthoate from chorismate: step 2/7.</text>
</comment>
<dbReference type="Proteomes" id="UP000078447">
    <property type="component" value="Unassembled WGS sequence"/>
</dbReference>
<dbReference type="Gene3D" id="3.40.50.970">
    <property type="match status" value="2"/>
</dbReference>
<evidence type="ECO:0000256" key="5">
    <source>
        <dbReference type="ARBA" id="ARBA00023211"/>
    </source>
</evidence>
<dbReference type="Pfam" id="PF16582">
    <property type="entry name" value="TPP_enzyme_M_2"/>
    <property type="match status" value="1"/>
</dbReference>
<comment type="cofactor">
    <cofactor evidence="6">
        <name>thiamine diphosphate</name>
        <dbReference type="ChEBI" id="CHEBI:58937"/>
    </cofactor>
    <text evidence="6">Binds 1 thiamine pyrophosphate per subunit.</text>
</comment>
<sequence>MLTKWVHTLIDNLVRSGVRDFVISPGSRSTPLAIAAFLHPSSRTHVLVDERSASFFALGLTRTDDALRPVALICTSGTAATNYYSAVTEANIFELPLIVLTADRPHELRGVGAPQAIDQVGLYGKQVRHAFDLPLPEETGLTYVQHVARRAALLAMTEPAGPVQINVPLREPLIPELDLLQTGQSVGRPLRAIAPSLSEELSEILSIPRLLIVIGPQLSATDTQFILDYAERSHIPVLADPLSQGRQSSYATVFGYYDTWLKDETVQQKVRPEHILRFGAMPTSKPYLLWSKDIPTTVVGHPGNWRDPQLHAEFLSGHPSQLQAMPETAHDVSYLHTLQAAEQTVAVVFETLDTEQLTEYNVVRALDVLTQGSLFVSNSMPIRDLDTFLPTGTPLRILANRGANGIDGIVSSALGATYDADHRYLLVGDLAFIHDINGLMMARTRPMTILLINNTGGGIFNFLPQQTLDPAVFEPLFGTAQELDFRHLASGYGVDYELISSIPDLKTALQTTPVATRILEIRTDRPKNVRLHRRIWELTNQALQERFR</sequence>
<evidence type="ECO:0000256" key="6">
    <source>
        <dbReference type="HAMAP-Rule" id="MF_01659"/>
    </source>
</evidence>
<reference evidence="10 11" key="1">
    <citation type="submission" date="2016-03" db="EMBL/GenBank/DDBJ databases">
        <authorList>
            <person name="Cho S.-Y."/>
            <person name="Lim S."/>
            <person name="Kim H."/>
            <person name="Soh E.H."/>
            <person name="Moon J.S."/>
        </authorList>
    </citation>
    <scope>NUCLEOTIDE SEQUENCE [LARGE SCALE GENOMIC DNA]</scope>
    <source>
        <strain evidence="10 11">KCTC 3810</strain>
    </source>
</reference>
<evidence type="ECO:0000256" key="1">
    <source>
        <dbReference type="ARBA" id="ARBA00022679"/>
    </source>
</evidence>
<comment type="caution">
    <text evidence="10">The sequence shown here is derived from an EMBL/GenBank/DDBJ whole genome shotgun (WGS) entry which is preliminary data.</text>
</comment>
<dbReference type="EMBL" id="LVVL01000015">
    <property type="protein sequence ID" value="OAN12339.1"/>
    <property type="molecule type" value="Genomic_DNA"/>
</dbReference>